<dbReference type="EMBL" id="LIAE01010678">
    <property type="protein sequence ID" value="PAV56855.1"/>
    <property type="molecule type" value="Genomic_DNA"/>
</dbReference>
<evidence type="ECO:0000313" key="2">
    <source>
        <dbReference type="Proteomes" id="UP000218231"/>
    </source>
</evidence>
<keyword evidence="2" id="KW-1185">Reference proteome</keyword>
<name>A0A2A2J5F4_9BILA</name>
<gene>
    <name evidence="1" type="ORF">WR25_09661</name>
</gene>
<reference evidence="1 2" key="1">
    <citation type="journal article" date="2017" name="Curr. Biol.">
        <title>Genome architecture and evolution of a unichromosomal asexual nematode.</title>
        <authorList>
            <person name="Fradin H."/>
            <person name="Zegar C."/>
            <person name="Gutwein M."/>
            <person name="Lucas J."/>
            <person name="Kovtun M."/>
            <person name="Corcoran D."/>
            <person name="Baugh L.R."/>
            <person name="Kiontke K."/>
            <person name="Gunsalus K."/>
            <person name="Fitch D.H."/>
            <person name="Piano F."/>
        </authorList>
    </citation>
    <scope>NUCLEOTIDE SEQUENCE [LARGE SCALE GENOMIC DNA]</scope>
    <source>
        <strain evidence="1">PF1309</strain>
    </source>
</reference>
<proteinExistence type="predicted"/>
<sequence length="280" mass="33322">MISHVRRFWPKHPIIFYDFGLKPSTIKDFKKICNLEVRTFPFEKFPPYVKNMLEYRWKPLAMALVLKEFKSIWYMDSSIRWLKPEMYKYYDMLRCKHPYVISIVSKNVSLLQTLLLIYQFTHQAINFRKYRNAVSNCTKSEYLLMNGNYHGIYSTTNFGTYDFLPTDKERLKEVTELQAGFALIARTKDAMDTLKWYVLCALEKECMAPKNSSIKCKFGKDMYHAEPTCHRFDQSIINLILTNKYNFTTSYYFSQYTSAFAVRRSATEKIDLTNLTNCER</sequence>
<comment type="caution">
    <text evidence="1">The sequence shown here is derived from an EMBL/GenBank/DDBJ whole genome shotgun (WGS) entry which is preliminary data.</text>
</comment>
<dbReference type="InterPro" id="IPR012444">
    <property type="entry name" value="DUF1647"/>
</dbReference>
<accession>A0A2A2J5F4</accession>
<evidence type="ECO:0000313" key="1">
    <source>
        <dbReference type="EMBL" id="PAV56855.1"/>
    </source>
</evidence>
<dbReference type="PANTHER" id="PTHR31389">
    <property type="entry name" value="LD39211P"/>
    <property type="match status" value="1"/>
</dbReference>
<dbReference type="PANTHER" id="PTHR31389:SF4">
    <property type="entry name" value="LD39211P"/>
    <property type="match status" value="1"/>
</dbReference>
<dbReference type="Proteomes" id="UP000218231">
    <property type="component" value="Unassembled WGS sequence"/>
</dbReference>
<organism evidence="1 2">
    <name type="scientific">Diploscapter pachys</name>
    <dbReference type="NCBI Taxonomy" id="2018661"/>
    <lineage>
        <taxon>Eukaryota</taxon>
        <taxon>Metazoa</taxon>
        <taxon>Ecdysozoa</taxon>
        <taxon>Nematoda</taxon>
        <taxon>Chromadorea</taxon>
        <taxon>Rhabditida</taxon>
        <taxon>Rhabditina</taxon>
        <taxon>Rhabditomorpha</taxon>
        <taxon>Rhabditoidea</taxon>
        <taxon>Rhabditidae</taxon>
        <taxon>Diploscapter</taxon>
    </lineage>
</organism>
<dbReference type="Pfam" id="PF07801">
    <property type="entry name" value="DUF1647"/>
    <property type="match status" value="1"/>
</dbReference>
<dbReference type="AlphaFoldDB" id="A0A2A2J5F4"/>
<protein>
    <submittedName>
        <fullName evidence="1">Uncharacterized protein</fullName>
    </submittedName>
</protein>
<dbReference type="OrthoDB" id="10053392at2759"/>